<reference evidence="2 3" key="1">
    <citation type="journal article" date="2015" name="Genome Announc.">
        <title>Genomes of Geoalkalibacter ferrihydriticus Z-0531T and Geoalkalibacter subterraneus Red1T, Two Haloalkaliphilic Metal-Reducing Deltaproteobacteria.</title>
        <authorList>
            <person name="Badalamenti J.P."/>
            <person name="Krajmalnik-Brown R."/>
            <person name="Torres C.I."/>
            <person name="Bond D.R."/>
        </authorList>
    </citation>
    <scope>NUCLEOTIDE SEQUENCE [LARGE SCALE GENOMIC DNA]</scope>
    <source>
        <strain evidence="2 3">Red1</strain>
        <plasmid evidence="3">Plasmid pGSUB1</plasmid>
    </source>
</reference>
<accession>A0A0B5FL64</accession>
<dbReference type="Proteomes" id="UP000035036">
    <property type="component" value="Plasmid pGSUB1"/>
</dbReference>
<dbReference type="RefSeq" id="WP_040202760.1">
    <property type="nucleotide sequence ID" value="NZ_CP010312.1"/>
</dbReference>
<feature type="transmembrane region" description="Helical" evidence="1">
    <location>
        <begin position="22"/>
        <end position="41"/>
    </location>
</feature>
<dbReference type="AlphaFoldDB" id="A0A0B5FL64"/>
<geneLocation type="plasmid" evidence="2 3">
    <name>pGSUB1</name>
</geneLocation>
<dbReference type="KEGG" id="gsb:GSUB_16630"/>
<keyword evidence="3" id="KW-1185">Reference proteome</keyword>
<protein>
    <submittedName>
        <fullName evidence="2">Uncharacterized protein</fullName>
    </submittedName>
</protein>
<evidence type="ECO:0000313" key="3">
    <source>
        <dbReference type="Proteomes" id="UP000035036"/>
    </source>
</evidence>
<sequence>MEKQVHLESLQANIRRYGWQSLAVRMTAAISLSLLLAFSMIAPVSVAGTSLKLGLGVILCMLLWITDGHFCDMQERYAGLYSSAIKEDGVGEMRIDVPHNLNAKALWRPIVAAYYLPIMGILAFISMGAK</sequence>
<keyword evidence="1" id="KW-1133">Transmembrane helix</keyword>
<proteinExistence type="predicted"/>
<evidence type="ECO:0000256" key="1">
    <source>
        <dbReference type="SAM" id="Phobius"/>
    </source>
</evidence>
<feature type="transmembrane region" description="Helical" evidence="1">
    <location>
        <begin position="47"/>
        <end position="66"/>
    </location>
</feature>
<keyword evidence="1" id="KW-0812">Transmembrane</keyword>
<name>A0A0B5FL64_9BACT</name>
<gene>
    <name evidence="2" type="ORF">GSUB_16630</name>
</gene>
<dbReference type="EMBL" id="CP010312">
    <property type="protein sequence ID" value="AJF08133.1"/>
    <property type="molecule type" value="Genomic_DNA"/>
</dbReference>
<evidence type="ECO:0000313" key="2">
    <source>
        <dbReference type="EMBL" id="AJF08133.1"/>
    </source>
</evidence>
<keyword evidence="1" id="KW-0472">Membrane</keyword>
<dbReference type="HOGENOM" id="CLU_1935039_0_0_7"/>
<feature type="transmembrane region" description="Helical" evidence="1">
    <location>
        <begin position="110"/>
        <end position="129"/>
    </location>
</feature>
<keyword evidence="2" id="KW-0614">Plasmid</keyword>
<organism evidence="2 3">
    <name type="scientific">Geoalkalibacter subterraneus</name>
    <dbReference type="NCBI Taxonomy" id="483547"/>
    <lineage>
        <taxon>Bacteria</taxon>
        <taxon>Pseudomonadati</taxon>
        <taxon>Thermodesulfobacteriota</taxon>
        <taxon>Desulfuromonadia</taxon>
        <taxon>Desulfuromonadales</taxon>
        <taxon>Geoalkalibacteraceae</taxon>
        <taxon>Geoalkalibacter</taxon>
    </lineage>
</organism>